<evidence type="ECO:0000259" key="8">
    <source>
        <dbReference type="SMART" id="SM00645"/>
    </source>
</evidence>
<dbReference type="Pfam" id="PF00112">
    <property type="entry name" value="Peptidase_C1"/>
    <property type="match status" value="1"/>
</dbReference>
<dbReference type="InterPro" id="IPR039417">
    <property type="entry name" value="Peptidase_C1A_papain-like"/>
</dbReference>
<dbReference type="CDD" id="cd02248">
    <property type="entry name" value="Peptidase_C1A"/>
    <property type="match status" value="1"/>
</dbReference>
<keyword evidence="5" id="KW-0865">Zymogen</keyword>
<dbReference type="Proteomes" id="UP000015104">
    <property type="component" value="Unassembled WGS sequence"/>
</dbReference>
<dbReference type="HOGENOM" id="CLU_012184_1_2_1"/>
<evidence type="ECO:0000256" key="6">
    <source>
        <dbReference type="ARBA" id="ARBA00023157"/>
    </source>
</evidence>
<dbReference type="GO" id="GO:0006508">
    <property type="term" value="P:proteolysis"/>
    <property type="evidence" value="ECO:0007669"/>
    <property type="project" value="UniProtKB-KW"/>
</dbReference>
<feature type="chain" id="PRO_5018604579" evidence="7">
    <location>
        <begin position="17"/>
        <end position="342"/>
    </location>
</feature>
<feature type="domain" description="Cathepsin propeptide inhibitor" evidence="9">
    <location>
        <begin position="37"/>
        <end position="97"/>
    </location>
</feature>
<dbReference type="Gene3D" id="3.90.70.10">
    <property type="entry name" value="Cysteine proteinases"/>
    <property type="match status" value="1"/>
</dbReference>
<dbReference type="InterPro" id="IPR025661">
    <property type="entry name" value="Pept_asp_AS"/>
</dbReference>
<protein>
    <submittedName>
        <fullName evidence="10">Uncharacterized protein</fullName>
    </submittedName>
</protein>
<comment type="similarity">
    <text evidence="1">Belongs to the peptidase C1 family.</text>
</comment>
<keyword evidence="6" id="KW-1015">Disulfide bond</keyword>
<dbReference type="eggNOG" id="KOG1543">
    <property type="taxonomic scope" value="Eukaryota"/>
</dbReference>
<evidence type="ECO:0000259" key="9">
    <source>
        <dbReference type="SMART" id="SM00848"/>
    </source>
</evidence>
<evidence type="ECO:0000256" key="2">
    <source>
        <dbReference type="ARBA" id="ARBA00022670"/>
    </source>
</evidence>
<keyword evidence="2" id="KW-0645">Protease</keyword>
<dbReference type="EnsemblMetazoa" id="tetur06g03520.1">
    <property type="protein sequence ID" value="tetur06g03520.1"/>
    <property type="gene ID" value="tetur06g03520"/>
</dbReference>
<dbReference type="Pfam" id="PF08246">
    <property type="entry name" value="Inhibitor_I29"/>
    <property type="match status" value="1"/>
</dbReference>
<organism evidence="10 11">
    <name type="scientific">Tetranychus urticae</name>
    <name type="common">Two-spotted spider mite</name>
    <dbReference type="NCBI Taxonomy" id="32264"/>
    <lineage>
        <taxon>Eukaryota</taxon>
        <taxon>Metazoa</taxon>
        <taxon>Ecdysozoa</taxon>
        <taxon>Arthropoda</taxon>
        <taxon>Chelicerata</taxon>
        <taxon>Arachnida</taxon>
        <taxon>Acari</taxon>
        <taxon>Acariformes</taxon>
        <taxon>Trombidiformes</taxon>
        <taxon>Prostigmata</taxon>
        <taxon>Eleutherengona</taxon>
        <taxon>Raphignathae</taxon>
        <taxon>Tetranychoidea</taxon>
        <taxon>Tetranychidae</taxon>
        <taxon>Tetranychus</taxon>
    </lineage>
</organism>
<evidence type="ECO:0000256" key="3">
    <source>
        <dbReference type="ARBA" id="ARBA00022801"/>
    </source>
</evidence>
<dbReference type="PROSITE" id="PS00640">
    <property type="entry name" value="THIOL_PROTEASE_ASN"/>
    <property type="match status" value="1"/>
</dbReference>
<dbReference type="FunFam" id="3.90.70.10:FF:000006">
    <property type="entry name" value="Cathepsin S"/>
    <property type="match status" value="1"/>
</dbReference>
<dbReference type="InterPro" id="IPR013201">
    <property type="entry name" value="Prot_inhib_I29"/>
</dbReference>
<dbReference type="PRINTS" id="PR00705">
    <property type="entry name" value="PAPAIN"/>
</dbReference>
<dbReference type="GO" id="GO:0008234">
    <property type="term" value="F:cysteine-type peptidase activity"/>
    <property type="evidence" value="ECO:0007669"/>
    <property type="project" value="UniProtKB-KW"/>
</dbReference>
<dbReference type="PROSITE" id="PS00139">
    <property type="entry name" value="THIOL_PROTEASE_CYS"/>
    <property type="match status" value="1"/>
</dbReference>
<evidence type="ECO:0000256" key="1">
    <source>
        <dbReference type="ARBA" id="ARBA00008455"/>
    </source>
</evidence>
<sequence>MIRAALFIPLFALAAAASLSLDSQWESFKVSDSYSCFFVLQTKYGKSYESNVEETYRRSVFAQKMELIKAHNERANNGEFTYRKGINKFSDLTTEEFKAKYLGFKATARRIAPFIYKVNKTVKAPTLVDWRTKGIVSEVKEQQECGACWAFSAIAAIEAANAQKTGKLVVLSEQNVLDCSWKYGDQGCGGGYMDDAFLYVKDNNGVDTEKSYPYISGDGQDYHTCRYNESNKGASIASFVDIPEGDEEALLSAVSEHVVAVAIDVGPLHDYEAGILNTNECSSDPKDLSHAVAVVGYGSENGIPFWIVRNSWGQDFGESGYFRLYRGSNMCGIANLASYPIV</sequence>
<accession>T1K7A5</accession>
<feature type="signal peptide" evidence="7">
    <location>
        <begin position="1"/>
        <end position="16"/>
    </location>
</feature>
<dbReference type="EMBL" id="CAEY01001801">
    <property type="status" value="NOT_ANNOTATED_CDS"/>
    <property type="molecule type" value="Genomic_DNA"/>
</dbReference>
<keyword evidence="3" id="KW-0378">Hydrolase</keyword>
<evidence type="ECO:0000313" key="11">
    <source>
        <dbReference type="Proteomes" id="UP000015104"/>
    </source>
</evidence>
<evidence type="ECO:0000313" key="10">
    <source>
        <dbReference type="EnsemblMetazoa" id="tetur06g03520.1"/>
    </source>
</evidence>
<dbReference type="SUPFAM" id="SSF54001">
    <property type="entry name" value="Cysteine proteinases"/>
    <property type="match status" value="1"/>
</dbReference>
<dbReference type="PANTHER" id="PTHR12411">
    <property type="entry name" value="CYSTEINE PROTEASE FAMILY C1-RELATED"/>
    <property type="match status" value="1"/>
</dbReference>
<keyword evidence="11" id="KW-1185">Reference proteome</keyword>
<dbReference type="InterPro" id="IPR000169">
    <property type="entry name" value="Pept_cys_AS"/>
</dbReference>
<dbReference type="InterPro" id="IPR000668">
    <property type="entry name" value="Peptidase_C1A_C"/>
</dbReference>
<reference evidence="10" key="2">
    <citation type="submission" date="2015-06" db="UniProtKB">
        <authorList>
            <consortium name="EnsemblMetazoa"/>
        </authorList>
    </citation>
    <scope>IDENTIFICATION</scope>
</reference>
<evidence type="ECO:0000256" key="4">
    <source>
        <dbReference type="ARBA" id="ARBA00022807"/>
    </source>
</evidence>
<proteinExistence type="inferred from homology"/>
<evidence type="ECO:0000256" key="5">
    <source>
        <dbReference type="ARBA" id="ARBA00023145"/>
    </source>
</evidence>
<reference evidence="11" key="1">
    <citation type="submission" date="2011-08" db="EMBL/GenBank/DDBJ databases">
        <authorList>
            <person name="Rombauts S."/>
        </authorList>
    </citation>
    <scope>NUCLEOTIDE SEQUENCE</scope>
    <source>
        <strain evidence="11">London</strain>
    </source>
</reference>
<dbReference type="AlphaFoldDB" id="T1K7A5"/>
<feature type="domain" description="Peptidase C1A papain C-terminal" evidence="8">
    <location>
        <begin position="124"/>
        <end position="341"/>
    </location>
</feature>
<dbReference type="PROSITE" id="PS00639">
    <property type="entry name" value="THIOL_PROTEASE_HIS"/>
    <property type="match status" value="1"/>
</dbReference>
<dbReference type="InterPro" id="IPR013128">
    <property type="entry name" value="Peptidase_C1A"/>
</dbReference>
<dbReference type="SMART" id="SM00645">
    <property type="entry name" value="Pept_C1"/>
    <property type="match status" value="1"/>
</dbReference>
<dbReference type="STRING" id="32264.T1K7A5"/>
<keyword evidence="4" id="KW-0788">Thiol protease</keyword>
<dbReference type="SMART" id="SM00848">
    <property type="entry name" value="Inhibitor_I29"/>
    <property type="match status" value="1"/>
</dbReference>
<name>T1K7A5_TETUR</name>
<keyword evidence="7" id="KW-0732">Signal</keyword>
<dbReference type="InterPro" id="IPR038765">
    <property type="entry name" value="Papain-like_cys_pep_sf"/>
</dbReference>
<evidence type="ECO:0000256" key="7">
    <source>
        <dbReference type="SAM" id="SignalP"/>
    </source>
</evidence>
<dbReference type="InterPro" id="IPR025660">
    <property type="entry name" value="Pept_his_AS"/>
</dbReference>